<evidence type="ECO:0000313" key="1">
    <source>
        <dbReference type="EMBL" id="OGK03920.1"/>
    </source>
</evidence>
<sequence length="160" mass="18350">MKQSVYIETSIISYLTARMSRDLLVASHQQLTRTWWDEQRKNFDLFVSEYVFSEAKAGDFSAAQLRLETMKELRILEVDSQVNDLVQKFLASRVIPKKALVDAFHIAVATVHEMEYLLTWNCAHIANATIRSHLALEATKAGYRLPVICTPEELWGGKYV</sequence>
<dbReference type="Gene3D" id="3.40.50.1010">
    <property type="entry name" value="5'-nuclease"/>
    <property type="match status" value="1"/>
</dbReference>
<dbReference type="GO" id="GO:0003677">
    <property type="term" value="F:DNA binding"/>
    <property type="evidence" value="ECO:0007669"/>
    <property type="project" value="UniProtKB-KW"/>
</dbReference>
<proteinExistence type="predicted"/>
<evidence type="ECO:0000313" key="2">
    <source>
        <dbReference type="Proteomes" id="UP000179243"/>
    </source>
</evidence>
<name>A0A1F7FB66_UNCRA</name>
<dbReference type="CDD" id="cd18687">
    <property type="entry name" value="PIN_VapC-like"/>
    <property type="match status" value="1"/>
</dbReference>
<dbReference type="AlphaFoldDB" id="A0A1F7FB66"/>
<dbReference type="Proteomes" id="UP000179243">
    <property type="component" value="Unassembled WGS sequence"/>
</dbReference>
<dbReference type="InterPro" id="IPR029060">
    <property type="entry name" value="PIN-like_dom_sf"/>
</dbReference>
<protein>
    <submittedName>
        <fullName evidence="1">DNA-binding protein</fullName>
    </submittedName>
</protein>
<keyword evidence="1" id="KW-0238">DNA-binding</keyword>
<comment type="caution">
    <text evidence="1">The sequence shown here is derived from an EMBL/GenBank/DDBJ whole genome shotgun (WGS) entry which is preliminary data.</text>
</comment>
<reference evidence="1 2" key="1">
    <citation type="journal article" date="2016" name="Nat. Commun.">
        <title>Thousands of microbial genomes shed light on interconnected biogeochemical processes in an aquifer system.</title>
        <authorList>
            <person name="Anantharaman K."/>
            <person name="Brown C.T."/>
            <person name="Hug L.A."/>
            <person name="Sharon I."/>
            <person name="Castelle C.J."/>
            <person name="Probst A.J."/>
            <person name="Thomas B.C."/>
            <person name="Singh A."/>
            <person name="Wilkins M.J."/>
            <person name="Karaoz U."/>
            <person name="Brodie E.L."/>
            <person name="Williams K.H."/>
            <person name="Hubbard S.S."/>
            <person name="Banfield J.F."/>
        </authorList>
    </citation>
    <scope>NUCLEOTIDE SEQUENCE [LARGE SCALE GENOMIC DNA]</scope>
</reference>
<gene>
    <name evidence="1" type="ORF">A2519_19825</name>
</gene>
<dbReference type="SUPFAM" id="SSF88723">
    <property type="entry name" value="PIN domain-like"/>
    <property type="match status" value="1"/>
</dbReference>
<dbReference type="EMBL" id="MFYX01000079">
    <property type="protein sequence ID" value="OGK03920.1"/>
    <property type="molecule type" value="Genomic_DNA"/>
</dbReference>
<accession>A0A1F7FB66</accession>
<organism evidence="1 2">
    <name type="scientific">Candidatus Raymondbacteria bacterium RIFOXYD12_FULL_49_13</name>
    <dbReference type="NCBI Taxonomy" id="1817890"/>
    <lineage>
        <taxon>Bacteria</taxon>
        <taxon>Raymondiibacteriota</taxon>
    </lineage>
</organism>